<organism evidence="3 4">
    <name type="scientific">Mycobacterium intracellulare</name>
    <dbReference type="NCBI Taxonomy" id="1767"/>
    <lineage>
        <taxon>Bacteria</taxon>
        <taxon>Bacillati</taxon>
        <taxon>Actinomycetota</taxon>
        <taxon>Actinomycetes</taxon>
        <taxon>Mycobacteriales</taxon>
        <taxon>Mycobacteriaceae</taxon>
        <taxon>Mycobacterium</taxon>
        <taxon>Mycobacterium avium complex (MAC)</taxon>
    </lineage>
</organism>
<dbReference type="InterPro" id="IPR056923">
    <property type="entry name" value="Minor_tail_gp31_C"/>
</dbReference>
<dbReference type="InterPro" id="IPR008160">
    <property type="entry name" value="Collagen"/>
</dbReference>
<feature type="compositionally biased region" description="Low complexity" evidence="1">
    <location>
        <begin position="125"/>
        <end position="142"/>
    </location>
</feature>
<feature type="region of interest" description="Disordered" evidence="1">
    <location>
        <begin position="1"/>
        <end position="52"/>
    </location>
</feature>
<evidence type="ECO:0000313" key="4">
    <source>
        <dbReference type="Proteomes" id="UP000595205"/>
    </source>
</evidence>
<accession>A0A7R7MYU3</accession>
<feature type="domain" description="Minor tail protein gp31 C-terminal" evidence="2">
    <location>
        <begin position="244"/>
        <end position="267"/>
    </location>
</feature>
<dbReference type="GO" id="GO:0031012">
    <property type="term" value="C:extracellular matrix"/>
    <property type="evidence" value="ECO:0007669"/>
    <property type="project" value="TreeGrafter"/>
</dbReference>
<reference evidence="3 4" key="1">
    <citation type="submission" date="2020-12" db="EMBL/GenBank/DDBJ databases">
        <title>Genome sequence of clinical Mycobacterium intracellulare strains.</title>
        <authorList>
            <person name="Tateishi Y."/>
            <person name="Matsumoto S."/>
            <person name="Fukushima Y."/>
            <person name="Nakajima C."/>
            <person name="Suzuki Y."/>
        </authorList>
    </citation>
    <scope>NUCLEOTIDE SEQUENCE [LARGE SCALE GENOMIC DNA]</scope>
    <source>
        <strain evidence="3 4">M018</strain>
        <plasmid evidence="3 4">pM018</plasmid>
    </source>
</reference>
<dbReference type="EMBL" id="AP024256">
    <property type="protein sequence ID" value="BCP02506.1"/>
    <property type="molecule type" value="Genomic_DNA"/>
</dbReference>
<feature type="region of interest" description="Disordered" evidence="1">
    <location>
        <begin position="94"/>
        <end position="142"/>
    </location>
</feature>
<protein>
    <recommendedName>
        <fullName evidence="2">Minor tail protein gp31 C-terminal domain-containing protein</fullName>
    </recommendedName>
</protein>
<geneLocation type="plasmid" evidence="3 4">
    <name>pM018</name>
</geneLocation>
<dbReference type="Pfam" id="PF01391">
    <property type="entry name" value="Collagen"/>
    <property type="match status" value="1"/>
</dbReference>
<keyword evidence="3" id="KW-0614">Plasmid</keyword>
<dbReference type="AlphaFoldDB" id="A0A7R7MYU3"/>
<evidence type="ECO:0000256" key="1">
    <source>
        <dbReference type="SAM" id="MobiDB-lite"/>
    </source>
</evidence>
<gene>
    <name evidence="3" type="ORF">MINTM018_52750</name>
</gene>
<dbReference type="InterPro" id="IPR050149">
    <property type="entry name" value="Collagen_superfamily"/>
</dbReference>
<dbReference type="GO" id="GO:0005615">
    <property type="term" value="C:extracellular space"/>
    <property type="evidence" value="ECO:0007669"/>
    <property type="project" value="TreeGrafter"/>
</dbReference>
<evidence type="ECO:0000259" key="2">
    <source>
        <dbReference type="Pfam" id="PF24243"/>
    </source>
</evidence>
<proteinExistence type="predicted"/>
<dbReference type="Pfam" id="PF24243">
    <property type="entry name" value="Phage_tail_C"/>
    <property type="match status" value="1"/>
</dbReference>
<evidence type="ECO:0000313" key="3">
    <source>
        <dbReference type="EMBL" id="BCP02506.1"/>
    </source>
</evidence>
<feature type="compositionally biased region" description="Low complexity" evidence="1">
    <location>
        <begin position="195"/>
        <end position="214"/>
    </location>
</feature>
<dbReference type="GO" id="GO:0030198">
    <property type="term" value="P:extracellular matrix organization"/>
    <property type="evidence" value="ECO:0007669"/>
    <property type="project" value="TreeGrafter"/>
</dbReference>
<feature type="region of interest" description="Disordered" evidence="1">
    <location>
        <begin position="190"/>
        <end position="234"/>
    </location>
</feature>
<name>A0A7R7MYU3_MYCIT</name>
<dbReference type="PANTHER" id="PTHR24023:SF1082">
    <property type="entry name" value="COLLAGEN TRIPLE HELIX REPEAT"/>
    <property type="match status" value="1"/>
</dbReference>
<dbReference type="Proteomes" id="UP000595205">
    <property type="component" value="Plasmid pM018"/>
</dbReference>
<dbReference type="GO" id="GO:0030020">
    <property type="term" value="F:extracellular matrix structural constituent conferring tensile strength"/>
    <property type="evidence" value="ECO:0007669"/>
    <property type="project" value="TreeGrafter"/>
</dbReference>
<dbReference type="PANTHER" id="PTHR24023">
    <property type="entry name" value="COLLAGEN ALPHA"/>
    <property type="match status" value="1"/>
</dbReference>
<sequence>MLLLRGYPTDDPSVTTLVGAIPGPPGPKGDKGDTGATGATGPKGDKGDKGDGIQIDGVVATYADLPETASDGDTWIADGLMYVYAGSWPAEGTGTAITGPQGPVGPTGATGAQGPKGDKGDKGDTGATGAQGPTGAQGVQGQAGVSLDIEGAVNTYADLAALTPNAGQAWVNKADGKLYYYDATDGFPADGQGVPFQGAQGPEGPQGIQGEPGADGAGSWDDLSDKPTNLVTGHANTTPKGWDLVVLTEDQFQAITEPDPNTVYFRVG</sequence>